<dbReference type="Proteomes" id="UP000321058">
    <property type="component" value="Unassembled WGS sequence"/>
</dbReference>
<proteinExistence type="predicted"/>
<feature type="signal peptide" evidence="2">
    <location>
        <begin position="1"/>
        <end position="24"/>
    </location>
</feature>
<reference evidence="3 4" key="1">
    <citation type="submission" date="2019-07" db="EMBL/GenBank/DDBJ databases">
        <title>Whole genome shotgun sequence of Reyranella soli NBRC 108950.</title>
        <authorList>
            <person name="Hosoyama A."/>
            <person name="Uohara A."/>
            <person name="Ohji S."/>
            <person name="Ichikawa N."/>
        </authorList>
    </citation>
    <scope>NUCLEOTIDE SEQUENCE [LARGE SCALE GENOMIC DNA]</scope>
    <source>
        <strain evidence="3 4">NBRC 108950</strain>
    </source>
</reference>
<organism evidence="3 4">
    <name type="scientific">Reyranella soli</name>
    <dbReference type="NCBI Taxonomy" id="1230389"/>
    <lineage>
        <taxon>Bacteria</taxon>
        <taxon>Pseudomonadati</taxon>
        <taxon>Pseudomonadota</taxon>
        <taxon>Alphaproteobacteria</taxon>
        <taxon>Hyphomicrobiales</taxon>
        <taxon>Reyranellaceae</taxon>
        <taxon>Reyranella</taxon>
    </lineage>
</organism>
<name>A0A512N8Y3_9HYPH</name>
<dbReference type="OrthoDB" id="6529964at2"/>
<evidence type="ECO:0000313" key="4">
    <source>
        <dbReference type="Proteomes" id="UP000321058"/>
    </source>
</evidence>
<dbReference type="AlphaFoldDB" id="A0A512N8Y3"/>
<evidence type="ECO:0000256" key="2">
    <source>
        <dbReference type="SAM" id="SignalP"/>
    </source>
</evidence>
<dbReference type="GO" id="GO:0030975">
    <property type="term" value="F:thiamine binding"/>
    <property type="evidence" value="ECO:0007669"/>
    <property type="project" value="TreeGrafter"/>
</dbReference>
<dbReference type="SUPFAM" id="SSF53850">
    <property type="entry name" value="Periplasmic binding protein-like II"/>
    <property type="match status" value="1"/>
</dbReference>
<comment type="caution">
    <text evidence="3">The sequence shown here is derived from an EMBL/GenBank/DDBJ whole genome shotgun (WGS) entry which is preliminary data.</text>
</comment>
<dbReference type="GO" id="GO:0015888">
    <property type="term" value="P:thiamine transport"/>
    <property type="evidence" value="ECO:0007669"/>
    <property type="project" value="TreeGrafter"/>
</dbReference>
<dbReference type="Gene3D" id="3.40.190.10">
    <property type="entry name" value="Periplasmic binding protein-like II"/>
    <property type="match status" value="2"/>
</dbReference>
<dbReference type="GO" id="GO:0030976">
    <property type="term" value="F:thiamine pyrophosphate binding"/>
    <property type="evidence" value="ECO:0007669"/>
    <property type="project" value="TreeGrafter"/>
</dbReference>
<gene>
    <name evidence="3" type="ORF">RSO01_26100</name>
</gene>
<dbReference type="PANTHER" id="PTHR30006">
    <property type="entry name" value="THIAMINE-BINDING PERIPLASMIC PROTEIN-RELATED"/>
    <property type="match status" value="1"/>
</dbReference>
<dbReference type="GO" id="GO:0030288">
    <property type="term" value="C:outer membrane-bounded periplasmic space"/>
    <property type="evidence" value="ECO:0007669"/>
    <property type="project" value="TreeGrafter"/>
</dbReference>
<dbReference type="EMBL" id="BKAJ01000038">
    <property type="protein sequence ID" value="GEP55444.1"/>
    <property type="molecule type" value="Genomic_DNA"/>
</dbReference>
<accession>A0A512N8Y3</accession>
<evidence type="ECO:0000256" key="1">
    <source>
        <dbReference type="ARBA" id="ARBA00022729"/>
    </source>
</evidence>
<dbReference type="PANTHER" id="PTHR30006:SF2">
    <property type="entry name" value="ABC TRANSPORTER SUBSTRATE-BINDING PROTEIN"/>
    <property type="match status" value="1"/>
</dbReference>
<sequence length="276" mass="30107">MFHLNRRHALAGLAATAVSGRALAQPSTFTTNMYGGRWENTWREKVLPPFAKTIGRSVTLDIGLGARWVANFRAAGKDNPPFSALMLNERFTAMLRDEGYFETLTPALVPNLADVVPSAKLKGDTAVSAMLAPMVIAYRTDLVKIPPRAWADLWRPDLKGQIGLYAITNSAAVMLALWAAEHFGKGITDIDTAVKKFAELKPFPQIAYSAQLTPLLVQGQIAVAPIDLGEIVPLKQKGVPLDFVVPEEGMMIFDQSFSIRPTAPTRPQRASTSTMC</sequence>
<dbReference type="RefSeq" id="WP_147149534.1">
    <property type="nucleotide sequence ID" value="NZ_BKAJ01000038.1"/>
</dbReference>
<keyword evidence="1 2" id="KW-0732">Signal</keyword>
<keyword evidence="4" id="KW-1185">Reference proteome</keyword>
<dbReference type="Pfam" id="PF13343">
    <property type="entry name" value="SBP_bac_6"/>
    <property type="match status" value="1"/>
</dbReference>
<evidence type="ECO:0000313" key="3">
    <source>
        <dbReference type="EMBL" id="GEP55444.1"/>
    </source>
</evidence>
<protein>
    <submittedName>
        <fullName evidence="3">ABC transporter substrate-binding protein</fullName>
    </submittedName>
</protein>
<feature type="chain" id="PRO_5022086980" evidence="2">
    <location>
        <begin position="25"/>
        <end position="276"/>
    </location>
</feature>